<evidence type="ECO:0000313" key="6">
    <source>
        <dbReference type="Proteomes" id="UP000756346"/>
    </source>
</evidence>
<dbReference type="Gene3D" id="1.10.600.10">
    <property type="entry name" value="Farnesyl Diphosphate Synthase"/>
    <property type="match status" value="1"/>
</dbReference>
<name>A0A9P8YJ07_9PEZI</name>
<organism evidence="5 6">
    <name type="scientific">Microdochium trichocladiopsis</name>
    <dbReference type="NCBI Taxonomy" id="1682393"/>
    <lineage>
        <taxon>Eukaryota</taxon>
        <taxon>Fungi</taxon>
        <taxon>Dikarya</taxon>
        <taxon>Ascomycota</taxon>
        <taxon>Pezizomycotina</taxon>
        <taxon>Sordariomycetes</taxon>
        <taxon>Xylariomycetidae</taxon>
        <taxon>Xylariales</taxon>
        <taxon>Microdochiaceae</taxon>
        <taxon>Microdochium</taxon>
    </lineage>
</organism>
<keyword evidence="6" id="KW-1185">Reference proteome</keyword>
<dbReference type="PANTHER" id="PTHR35201:SF4">
    <property type="entry name" value="BETA-PINACENE SYNTHASE-RELATED"/>
    <property type="match status" value="1"/>
</dbReference>
<comment type="cofactor">
    <cofactor evidence="1 4">
        <name>Mg(2+)</name>
        <dbReference type="ChEBI" id="CHEBI:18420"/>
    </cofactor>
</comment>
<dbReference type="SFLD" id="SFLDS00005">
    <property type="entry name" value="Isoprenoid_Synthase_Type_I"/>
    <property type="match status" value="1"/>
</dbReference>
<comment type="similarity">
    <text evidence="2 4">Belongs to the terpene synthase family.</text>
</comment>
<protein>
    <recommendedName>
        <fullName evidence="4">Terpene synthase</fullName>
        <ecNumber evidence="4">4.2.3.-</ecNumber>
    </recommendedName>
</protein>
<dbReference type="InterPro" id="IPR008949">
    <property type="entry name" value="Isoprenoid_synthase_dom_sf"/>
</dbReference>
<dbReference type="InterPro" id="IPR034686">
    <property type="entry name" value="Terpene_cyclase-like_2"/>
</dbReference>
<keyword evidence="3 4" id="KW-0460">Magnesium</keyword>
<evidence type="ECO:0000256" key="4">
    <source>
        <dbReference type="RuleBase" id="RU366034"/>
    </source>
</evidence>
<dbReference type="EMBL" id="JAGTJQ010000001">
    <property type="protein sequence ID" value="KAH7040882.1"/>
    <property type="molecule type" value="Genomic_DNA"/>
</dbReference>
<dbReference type="SUPFAM" id="SSF48576">
    <property type="entry name" value="Terpenoid synthases"/>
    <property type="match status" value="1"/>
</dbReference>
<keyword evidence="4" id="KW-0456">Lyase</keyword>
<dbReference type="Pfam" id="PF19086">
    <property type="entry name" value="Terpene_syn_C_2"/>
    <property type="match status" value="1"/>
</dbReference>
<dbReference type="GeneID" id="70180666"/>
<dbReference type="GO" id="GO:0010333">
    <property type="term" value="F:terpene synthase activity"/>
    <property type="evidence" value="ECO:0007669"/>
    <property type="project" value="InterPro"/>
</dbReference>
<keyword evidence="4" id="KW-0479">Metal-binding</keyword>
<evidence type="ECO:0000256" key="1">
    <source>
        <dbReference type="ARBA" id="ARBA00001946"/>
    </source>
</evidence>
<evidence type="ECO:0000256" key="3">
    <source>
        <dbReference type="ARBA" id="ARBA00022842"/>
    </source>
</evidence>
<reference evidence="5" key="1">
    <citation type="journal article" date="2021" name="Nat. Commun.">
        <title>Genetic determinants of endophytism in the Arabidopsis root mycobiome.</title>
        <authorList>
            <person name="Mesny F."/>
            <person name="Miyauchi S."/>
            <person name="Thiergart T."/>
            <person name="Pickel B."/>
            <person name="Atanasova L."/>
            <person name="Karlsson M."/>
            <person name="Huettel B."/>
            <person name="Barry K.W."/>
            <person name="Haridas S."/>
            <person name="Chen C."/>
            <person name="Bauer D."/>
            <person name="Andreopoulos W."/>
            <person name="Pangilinan J."/>
            <person name="LaButti K."/>
            <person name="Riley R."/>
            <person name="Lipzen A."/>
            <person name="Clum A."/>
            <person name="Drula E."/>
            <person name="Henrissat B."/>
            <person name="Kohler A."/>
            <person name="Grigoriev I.V."/>
            <person name="Martin F.M."/>
            <person name="Hacquard S."/>
        </authorList>
    </citation>
    <scope>NUCLEOTIDE SEQUENCE</scope>
    <source>
        <strain evidence="5">MPI-CAGE-CH-0230</strain>
    </source>
</reference>
<dbReference type="PANTHER" id="PTHR35201">
    <property type="entry name" value="TERPENE SYNTHASE"/>
    <property type="match status" value="1"/>
</dbReference>
<evidence type="ECO:0000256" key="2">
    <source>
        <dbReference type="ARBA" id="ARBA00006333"/>
    </source>
</evidence>
<sequence>MAPDIDYLAKHGHADAIEPIDSRKNVVKRAAGQRILVPDILSLMPAWPSELQPDIDAVNEEIDEWLKTVKVAEHKKAKHRARGNYTLLTAVYYPHCTRDKMLPLTQFLYWIFFWDDEIDTGGELTEDKEGTLQCCKETNQCVDDCLGPNPNYEPPAGSRGTVEMFYPILRDLRAGMGPVTVERFRSELHDYINGVAKQQDVRQAEDLPNPWEHFQMRSDDVGVIPSITQNEYAMQFELPEWVRRHEAMESIIQECTRLTVLLNEILSLQKEFRVGQLENLVTLFMAHDNMSLHSAVNRVLDLIRKHYDICVEAEARLPWSDSDEKFNEDMREYVRGCHRLATGTAYWSYHCERYFKHIQVNEKREVLLDLALIEP</sequence>
<gene>
    <name evidence="5" type="ORF">B0I36DRAFT_260337</name>
</gene>
<dbReference type="OrthoDB" id="2861623at2759"/>
<dbReference type="GO" id="GO:0046872">
    <property type="term" value="F:metal ion binding"/>
    <property type="evidence" value="ECO:0007669"/>
    <property type="project" value="UniProtKB-KW"/>
</dbReference>
<dbReference type="EC" id="4.2.3.-" evidence="4"/>
<dbReference type="AlphaFoldDB" id="A0A9P8YJ07"/>
<comment type="caution">
    <text evidence="5">The sequence shown here is derived from an EMBL/GenBank/DDBJ whole genome shotgun (WGS) entry which is preliminary data.</text>
</comment>
<accession>A0A9P8YJ07</accession>
<dbReference type="SFLD" id="SFLDG01020">
    <property type="entry name" value="Terpene_Cyclase_Like_2"/>
    <property type="match status" value="1"/>
</dbReference>
<dbReference type="Proteomes" id="UP000756346">
    <property type="component" value="Unassembled WGS sequence"/>
</dbReference>
<proteinExistence type="inferred from homology"/>
<evidence type="ECO:0000313" key="5">
    <source>
        <dbReference type="EMBL" id="KAH7040882.1"/>
    </source>
</evidence>
<dbReference type="GO" id="GO:0008299">
    <property type="term" value="P:isoprenoid biosynthetic process"/>
    <property type="evidence" value="ECO:0007669"/>
    <property type="project" value="UniProtKB-ARBA"/>
</dbReference>
<dbReference type="RefSeq" id="XP_046018937.1">
    <property type="nucleotide sequence ID" value="XM_046151120.1"/>
</dbReference>